<reference evidence="1 2" key="1">
    <citation type="submission" date="2019-03" db="EMBL/GenBank/DDBJ databases">
        <title>First draft genome of Liparis tanakae, snailfish: a comprehensive survey of snailfish specific genes.</title>
        <authorList>
            <person name="Kim W."/>
            <person name="Song I."/>
            <person name="Jeong J.-H."/>
            <person name="Kim D."/>
            <person name="Kim S."/>
            <person name="Ryu S."/>
            <person name="Song J.Y."/>
            <person name="Lee S.K."/>
        </authorList>
    </citation>
    <scope>NUCLEOTIDE SEQUENCE [LARGE SCALE GENOMIC DNA]</scope>
    <source>
        <tissue evidence="1">Muscle</tissue>
    </source>
</reference>
<protein>
    <submittedName>
        <fullName evidence="1">Uncharacterized protein</fullName>
    </submittedName>
</protein>
<comment type="caution">
    <text evidence="1">The sequence shown here is derived from an EMBL/GenBank/DDBJ whole genome shotgun (WGS) entry which is preliminary data.</text>
</comment>
<sequence length="83" mass="9305">MSHWRLSGHYTTITIEAHRIAAERNKPNPKTLLSSSVHKQLLPKHLAFLADVAPRMSPEVRWPVTACPGCGFREKVLSCNVCI</sequence>
<proteinExistence type="predicted"/>
<evidence type="ECO:0000313" key="2">
    <source>
        <dbReference type="Proteomes" id="UP000314294"/>
    </source>
</evidence>
<organism evidence="1 2">
    <name type="scientific">Liparis tanakae</name>
    <name type="common">Tanaka's snailfish</name>
    <dbReference type="NCBI Taxonomy" id="230148"/>
    <lineage>
        <taxon>Eukaryota</taxon>
        <taxon>Metazoa</taxon>
        <taxon>Chordata</taxon>
        <taxon>Craniata</taxon>
        <taxon>Vertebrata</taxon>
        <taxon>Euteleostomi</taxon>
        <taxon>Actinopterygii</taxon>
        <taxon>Neopterygii</taxon>
        <taxon>Teleostei</taxon>
        <taxon>Neoteleostei</taxon>
        <taxon>Acanthomorphata</taxon>
        <taxon>Eupercaria</taxon>
        <taxon>Perciformes</taxon>
        <taxon>Cottioidei</taxon>
        <taxon>Cottales</taxon>
        <taxon>Liparidae</taxon>
        <taxon>Liparis</taxon>
    </lineage>
</organism>
<keyword evidence="2" id="KW-1185">Reference proteome</keyword>
<dbReference type="Proteomes" id="UP000314294">
    <property type="component" value="Unassembled WGS sequence"/>
</dbReference>
<dbReference type="EMBL" id="SRLO01003948">
    <property type="protein sequence ID" value="TNN30968.1"/>
    <property type="molecule type" value="Genomic_DNA"/>
</dbReference>
<dbReference type="AlphaFoldDB" id="A0A4Z2EQ61"/>
<gene>
    <name evidence="1" type="ORF">EYF80_058880</name>
</gene>
<name>A0A4Z2EQ61_9TELE</name>
<evidence type="ECO:0000313" key="1">
    <source>
        <dbReference type="EMBL" id="TNN30968.1"/>
    </source>
</evidence>
<accession>A0A4Z2EQ61</accession>